<feature type="binding site" evidence="3">
    <location>
        <position position="429"/>
    </location>
    <ligand>
        <name>Mn(2+)</name>
        <dbReference type="ChEBI" id="CHEBI:29035"/>
    </ligand>
</feature>
<dbReference type="SUPFAM" id="SSF51569">
    <property type="entry name" value="Aldolase"/>
    <property type="match status" value="1"/>
</dbReference>
<dbReference type="NCBIfam" id="TIGR01358">
    <property type="entry name" value="DAHP_synth_II"/>
    <property type="match status" value="1"/>
</dbReference>
<organism evidence="6">
    <name type="scientific">Streptomyces haneummycinicus</name>
    <dbReference type="NCBI Taxonomy" id="3074435"/>
    <lineage>
        <taxon>Bacteria</taxon>
        <taxon>Bacillati</taxon>
        <taxon>Actinomycetota</taxon>
        <taxon>Actinomycetes</taxon>
        <taxon>Kitasatosporales</taxon>
        <taxon>Streptomycetaceae</taxon>
        <taxon>Streptomyces</taxon>
    </lineage>
</organism>
<dbReference type="InterPro" id="IPR007419">
    <property type="entry name" value="BFD-like_2Fe2S-bd_dom"/>
</dbReference>
<evidence type="ECO:0000256" key="2">
    <source>
        <dbReference type="ARBA" id="ARBA00022679"/>
    </source>
</evidence>
<feature type="domain" description="BFD-like [2Fe-2S]-binding" evidence="5">
    <location>
        <begin position="504"/>
        <end position="551"/>
    </location>
</feature>
<dbReference type="Pfam" id="PF01474">
    <property type="entry name" value="DAHP_synth_2"/>
    <property type="match status" value="1"/>
</dbReference>
<evidence type="ECO:0000256" key="1">
    <source>
        <dbReference type="ARBA" id="ARBA00008911"/>
    </source>
</evidence>
<feature type="binding site" evidence="3">
    <location>
        <begin position="271"/>
        <end position="272"/>
    </location>
    <ligand>
        <name>phosphoenolpyruvate</name>
        <dbReference type="ChEBI" id="CHEBI:58702"/>
    </ligand>
</feature>
<reference evidence="6" key="2">
    <citation type="submission" date="2024-07" db="EMBL/GenBank/DDBJ databases">
        <title>Streptomyces haneummycinica sp. nov., a new antibiotic-producing actinobacterium isolated from marine sediment.</title>
        <authorList>
            <person name="Uemura M."/>
            <person name="Hamada M."/>
            <person name="Hirano S."/>
            <person name="Kobayashi K."/>
            <person name="Ohshiro T."/>
            <person name="Kobayashi T."/>
            <person name="Terahara T."/>
        </authorList>
    </citation>
    <scope>NUCLEOTIDE SEQUENCE</scope>
    <source>
        <strain evidence="6">KM77-8</strain>
    </source>
</reference>
<dbReference type="GO" id="GO:0008652">
    <property type="term" value="P:amino acid biosynthetic process"/>
    <property type="evidence" value="ECO:0007669"/>
    <property type="project" value="UniProtKB-KW"/>
</dbReference>
<evidence type="ECO:0000256" key="4">
    <source>
        <dbReference type="RuleBase" id="RU363071"/>
    </source>
</evidence>
<accession>A0AAT9HUG2</accession>
<reference evidence="6" key="1">
    <citation type="submission" date="2024-06" db="EMBL/GenBank/DDBJ databases">
        <authorList>
            <consortium name="consrtm"/>
            <person name="Uemura M."/>
            <person name="Terahara T."/>
        </authorList>
    </citation>
    <scope>NUCLEOTIDE SEQUENCE</scope>
    <source>
        <strain evidence="6">KM77-8</strain>
    </source>
</reference>
<keyword evidence="2 4" id="KW-0808">Transferase</keyword>
<name>A0AAT9HUG2_9ACTN</name>
<comment type="catalytic activity">
    <reaction evidence="4">
        <text>D-erythrose 4-phosphate + phosphoenolpyruvate + H2O = 7-phospho-2-dehydro-3-deoxy-D-arabino-heptonate + phosphate</text>
        <dbReference type="Rhea" id="RHEA:14717"/>
        <dbReference type="ChEBI" id="CHEBI:15377"/>
        <dbReference type="ChEBI" id="CHEBI:16897"/>
        <dbReference type="ChEBI" id="CHEBI:43474"/>
        <dbReference type="ChEBI" id="CHEBI:58394"/>
        <dbReference type="ChEBI" id="CHEBI:58702"/>
        <dbReference type="EC" id="2.5.1.54"/>
    </reaction>
</comment>
<dbReference type="InterPro" id="IPR013785">
    <property type="entry name" value="Aldolase_TIM"/>
</dbReference>
<comment type="pathway">
    <text evidence="4">Metabolic intermediate biosynthesis; chorismate biosynthesis; chorismate from D-erythrose 4-phosphate and phosphoenolpyruvate: step 1/7.</text>
</comment>
<gene>
    <name evidence="6" type="ORF">SHKM778_71720</name>
</gene>
<sequence length="576" mass="63302">MTVNADSQSVAAQATWRNLPAAQQPEYPDAEALRDVIAELETYPPLVFAGECDQLRARMAAVARGEAFLLQGGDCAESFDAVSAEHIRAKLKTLLQMGAVLTYAASVPVVKVGRIAGQYSKPCSKPTETRDGLTLPTYRGDSVNGFDFTEEARIPDPERLKRMYHASASTLNLVRAFTTGGYADLRQVHAWNQDFVKSSPSGQRYEQLAREIDNALNFMRACGTDPEEFKTVEFFSSHEALLLDYESALTRVDSRTGQLYDVSGHMVWIGERTRQMDHAHIEFASKIRNPIGIKLGPTTTAEEALQYIERLDPEREPGRLTFIVRMGADKIRDKLPELVEKVTASGATVAWVTDPMHGNTFEAASGHKTRRFDDVLDEVKGFFEVHKELGTHPGGIHVELTGDDVTECVGGGDEIFVDDLHQRYETACDPGSTAVSRWTWRSSSRRCTATSNDRPASGWGAYHMGSRPTPFMRFGRQVRLGLPHRSRVGTARPSTPSGGDRVFVCSCFGVTEEQVRSHADAGAYTPRQIASACKAGTDCGGCVRRIQALLGRGSCPRRTLIDQGEPPLTTELPEAA</sequence>
<dbReference type="Pfam" id="PF04324">
    <property type="entry name" value="Fer2_BFD"/>
    <property type="match status" value="1"/>
</dbReference>
<dbReference type="GO" id="GO:0003849">
    <property type="term" value="F:3-deoxy-7-phosphoheptulonate synthase activity"/>
    <property type="evidence" value="ECO:0007669"/>
    <property type="project" value="UniProtKB-EC"/>
</dbReference>
<dbReference type="InterPro" id="IPR041854">
    <property type="entry name" value="BFD-like_2Fe2S-bd_dom_sf"/>
</dbReference>
<dbReference type="PANTHER" id="PTHR21337">
    <property type="entry name" value="PHOSPHO-2-DEHYDRO-3-DEOXYHEPTONATE ALDOLASE 1, 2"/>
    <property type="match status" value="1"/>
</dbReference>
<proteinExistence type="inferred from homology"/>
<dbReference type="InterPro" id="IPR002480">
    <property type="entry name" value="DAHP_synth_2"/>
</dbReference>
<evidence type="ECO:0000259" key="5">
    <source>
        <dbReference type="Pfam" id="PF04324"/>
    </source>
</evidence>
<keyword evidence="3" id="KW-0170">Cobalt</keyword>
<dbReference type="GO" id="GO:0009073">
    <property type="term" value="P:aromatic amino acid family biosynthetic process"/>
    <property type="evidence" value="ECO:0007669"/>
    <property type="project" value="UniProtKB-KW"/>
</dbReference>
<evidence type="ECO:0000256" key="3">
    <source>
        <dbReference type="PIRSR" id="PIRSR602480-1"/>
    </source>
</evidence>
<dbReference type="Gene3D" id="1.10.10.1100">
    <property type="entry name" value="BFD-like [2Fe-2S]-binding domain"/>
    <property type="match status" value="1"/>
</dbReference>
<keyword evidence="4" id="KW-0057">Aromatic amino acid biosynthesis</keyword>
<dbReference type="PANTHER" id="PTHR21337:SF0">
    <property type="entry name" value="PHOSPHO-2-DEHYDRO-3-DEOXYHEPTONATE ALDOLASE"/>
    <property type="match status" value="1"/>
</dbReference>
<evidence type="ECO:0000313" key="6">
    <source>
        <dbReference type="EMBL" id="BFO20784.1"/>
    </source>
</evidence>
<dbReference type="Gene3D" id="3.20.20.70">
    <property type="entry name" value="Aldolase class I"/>
    <property type="match status" value="1"/>
</dbReference>
<feature type="binding site" evidence="3">
    <location>
        <position position="325"/>
    </location>
    <ligand>
        <name>phosphoenolpyruvate</name>
        <dbReference type="ChEBI" id="CHEBI:58702"/>
    </ligand>
</feature>
<comment type="similarity">
    <text evidence="1 4">Belongs to the class-II DAHP synthase family.</text>
</comment>
<dbReference type="AlphaFoldDB" id="A0AAT9HUG2"/>
<keyword evidence="3" id="KW-0464">Manganese</keyword>
<feature type="binding site" evidence="3">
    <location>
        <position position="399"/>
    </location>
    <ligand>
        <name>Mn(2+)</name>
        <dbReference type="ChEBI" id="CHEBI:29035"/>
    </ligand>
</feature>
<comment type="cofactor">
    <cofactor evidence="3">
        <name>Mn(2+)</name>
        <dbReference type="ChEBI" id="CHEBI:29035"/>
    </cofactor>
    <cofactor evidence="3">
        <name>Co(2+)</name>
        <dbReference type="ChEBI" id="CHEBI:48828"/>
    </cofactor>
    <cofactor evidence="3">
        <name>Cd(2+)</name>
        <dbReference type="ChEBI" id="CHEBI:48775"/>
    </cofactor>
    <text evidence="3">Binds 1 divalent cation per subunit. The enzyme is active with manganese, cobalt or cadmium ions.</text>
</comment>
<dbReference type="EC" id="2.5.1.54" evidence="4"/>
<feature type="binding site" evidence="3">
    <location>
        <position position="75"/>
    </location>
    <ligand>
        <name>Mn(2+)</name>
        <dbReference type="ChEBI" id="CHEBI:29035"/>
    </ligand>
</feature>
<protein>
    <recommendedName>
        <fullName evidence="4">Phospho-2-dehydro-3-deoxyheptonate aldolase</fullName>
        <ecNumber evidence="4">2.5.1.54</ecNumber>
    </recommendedName>
</protein>
<dbReference type="EMBL" id="AP035768">
    <property type="protein sequence ID" value="BFO20784.1"/>
    <property type="molecule type" value="Genomic_DNA"/>
</dbReference>
<keyword evidence="3" id="KW-0104">Cadmium</keyword>
<keyword evidence="4" id="KW-0028">Amino-acid biosynthesis</keyword>
<feature type="binding site" evidence="3">
    <location>
        <position position="294"/>
    </location>
    <ligand>
        <name>phosphoenolpyruvate</name>
        <dbReference type="ChEBI" id="CHEBI:58702"/>
    </ligand>
</feature>
<feature type="binding site" evidence="3">
    <location>
        <position position="114"/>
    </location>
    <ligand>
        <name>phosphoenolpyruvate</name>
        <dbReference type="ChEBI" id="CHEBI:58702"/>
    </ligand>
</feature>
<feature type="binding site" evidence="3">
    <location>
        <position position="357"/>
    </location>
    <ligand>
        <name>Mn(2+)</name>
        <dbReference type="ChEBI" id="CHEBI:29035"/>
    </ligand>
</feature>